<evidence type="ECO:0000313" key="1">
    <source>
        <dbReference type="EMBL" id="MBX61115.1"/>
    </source>
</evidence>
<name>A0A2P2Q2B0_RHIMU</name>
<protein>
    <submittedName>
        <fullName evidence="1">Uncharacterized protein</fullName>
    </submittedName>
</protein>
<accession>A0A2P2Q2B0</accession>
<dbReference type="EMBL" id="GGEC01080631">
    <property type="protein sequence ID" value="MBX61115.1"/>
    <property type="molecule type" value="Transcribed_RNA"/>
</dbReference>
<reference evidence="1" key="1">
    <citation type="submission" date="2018-02" db="EMBL/GenBank/DDBJ databases">
        <title>Rhizophora mucronata_Transcriptome.</title>
        <authorList>
            <person name="Meera S.P."/>
            <person name="Sreeshan A."/>
            <person name="Augustine A."/>
        </authorList>
    </citation>
    <scope>NUCLEOTIDE SEQUENCE</scope>
    <source>
        <tissue evidence="1">Leaf</tissue>
    </source>
</reference>
<organism evidence="1">
    <name type="scientific">Rhizophora mucronata</name>
    <name type="common">Asiatic mangrove</name>
    <dbReference type="NCBI Taxonomy" id="61149"/>
    <lineage>
        <taxon>Eukaryota</taxon>
        <taxon>Viridiplantae</taxon>
        <taxon>Streptophyta</taxon>
        <taxon>Embryophyta</taxon>
        <taxon>Tracheophyta</taxon>
        <taxon>Spermatophyta</taxon>
        <taxon>Magnoliopsida</taxon>
        <taxon>eudicotyledons</taxon>
        <taxon>Gunneridae</taxon>
        <taxon>Pentapetalae</taxon>
        <taxon>rosids</taxon>
        <taxon>fabids</taxon>
        <taxon>Malpighiales</taxon>
        <taxon>Rhizophoraceae</taxon>
        <taxon>Rhizophora</taxon>
    </lineage>
</organism>
<sequence length="16" mass="1818">MDLYLGNGFSFLLSQI</sequence>
<dbReference type="AlphaFoldDB" id="A0A2P2Q2B0"/>
<proteinExistence type="predicted"/>